<proteinExistence type="predicted"/>
<name>A0A6A6ZEQ1_9PLEO</name>
<feature type="non-terminal residue" evidence="1">
    <location>
        <position position="1"/>
    </location>
</feature>
<dbReference type="EMBL" id="MU006245">
    <property type="protein sequence ID" value="KAF2819348.1"/>
    <property type="molecule type" value="Genomic_DNA"/>
</dbReference>
<reference evidence="1" key="1">
    <citation type="journal article" date="2020" name="Stud. Mycol.">
        <title>101 Dothideomycetes genomes: a test case for predicting lifestyles and emergence of pathogens.</title>
        <authorList>
            <person name="Haridas S."/>
            <person name="Albert R."/>
            <person name="Binder M."/>
            <person name="Bloem J."/>
            <person name="Labutti K."/>
            <person name="Salamov A."/>
            <person name="Andreopoulos B."/>
            <person name="Baker S."/>
            <person name="Barry K."/>
            <person name="Bills G."/>
            <person name="Bluhm B."/>
            <person name="Cannon C."/>
            <person name="Castanera R."/>
            <person name="Culley D."/>
            <person name="Daum C."/>
            <person name="Ezra D."/>
            <person name="Gonzalez J."/>
            <person name="Henrissat B."/>
            <person name="Kuo A."/>
            <person name="Liang C."/>
            <person name="Lipzen A."/>
            <person name="Lutzoni F."/>
            <person name="Magnuson J."/>
            <person name="Mondo S."/>
            <person name="Nolan M."/>
            <person name="Ohm R."/>
            <person name="Pangilinan J."/>
            <person name="Park H.-J."/>
            <person name="Ramirez L."/>
            <person name="Alfaro M."/>
            <person name="Sun H."/>
            <person name="Tritt A."/>
            <person name="Yoshinaga Y."/>
            <person name="Zwiers L.-H."/>
            <person name="Turgeon B."/>
            <person name="Goodwin S."/>
            <person name="Spatafora J."/>
            <person name="Crous P."/>
            <person name="Grigoriev I."/>
        </authorList>
    </citation>
    <scope>NUCLEOTIDE SEQUENCE</scope>
    <source>
        <strain evidence="1">CBS 113818</strain>
    </source>
</reference>
<evidence type="ECO:0000313" key="1">
    <source>
        <dbReference type="EMBL" id="KAF2819348.1"/>
    </source>
</evidence>
<keyword evidence="2" id="KW-1185">Reference proteome</keyword>
<dbReference type="Proteomes" id="UP000799424">
    <property type="component" value="Unassembled WGS sequence"/>
</dbReference>
<gene>
    <name evidence="1" type="ORF">CC86DRAFT_253567</name>
</gene>
<feature type="non-terminal residue" evidence="1">
    <location>
        <position position="81"/>
    </location>
</feature>
<dbReference type="AlphaFoldDB" id="A0A6A6ZEQ1"/>
<sequence length="81" mass="9572">FFDYLHKRGWSLKLQHLIICSYVMDRMELEHRHVHCPQYRFVKGFQRDILGRSAAVAVPVTRAMIKDFDNCAKILKHDPAC</sequence>
<dbReference type="OrthoDB" id="3799981at2759"/>
<evidence type="ECO:0000313" key="2">
    <source>
        <dbReference type="Proteomes" id="UP000799424"/>
    </source>
</evidence>
<protein>
    <submittedName>
        <fullName evidence="1">Uncharacterized protein</fullName>
    </submittedName>
</protein>
<organism evidence="1 2">
    <name type="scientific">Ophiobolus disseminans</name>
    <dbReference type="NCBI Taxonomy" id="1469910"/>
    <lineage>
        <taxon>Eukaryota</taxon>
        <taxon>Fungi</taxon>
        <taxon>Dikarya</taxon>
        <taxon>Ascomycota</taxon>
        <taxon>Pezizomycotina</taxon>
        <taxon>Dothideomycetes</taxon>
        <taxon>Pleosporomycetidae</taxon>
        <taxon>Pleosporales</taxon>
        <taxon>Pleosporineae</taxon>
        <taxon>Phaeosphaeriaceae</taxon>
        <taxon>Ophiobolus</taxon>
    </lineage>
</organism>
<accession>A0A6A6ZEQ1</accession>